<proteinExistence type="predicted"/>
<dbReference type="InterPro" id="IPR018170">
    <property type="entry name" value="Aldo/ket_reductase_CS"/>
</dbReference>
<gene>
    <name evidence="2" type="ORF">FRACYDRAFT_196532</name>
</gene>
<evidence type="ECO:0000259" key="1">
    <source>
        <dbReference type="Pfam" id="PF00248"/>
    </source>
</evidence>
<reference evidence="2 3" key="1">
    <citation type="submission" date="2016-09" db="EMBL/GenBank/DDBJ databases">
        <title>Extensive genetic diversity and differential bi-allelic expression allows diatom success in the polar Southern Ocean.</title>
        <authorList>
            <consortium name="DOE Joint Genome Institute"/>
            <person name="Mock T."/>
            <person name="Otillar R.P."/>
            <person name="Strauss J."/>
            <person name="Dupont C."/>
            <person name="Frickenhaus S."/>
            <person name="Maumus F."/>
            <person name="Mcmullan M."/>
            <person name="Sanges R."/>
            <person name="Schmutz J."/>
            <person name="Toseland A."/>
            <person name="Valas R."/>
            <person name="Veluchamy A."/>
            <person name="Ward B.J."/>
            <person name="Allen A."/>
            <person name="Barry K."/>
            <person name="Falciatore A."/>
            <person name="Ferrante M."/>
            <person name="Fortunato A.E."/>
            <person name="Gloeckner G."/>
            <person name="Gruber A."/>
            <person name="Hipkin R."/>
            <person name="Janech M."/>
            <person name="Kroth P."/>
            <person name="Leese F."/>
            <person name="Lindquist E."/>
            <person name="Lyon B.R."/>
            <person name="Martin J."/>
            <person name="Mayer C."/>
            <person name="Parker M."/>
            <person name="Quesneville H."/>
            <person name="Raymond J."/>
            <person name="Uhlig C."/>
            <person name="Valentin K.U."/>
            <person name="Worden A.Z."/>
            <person name="Armbrust E.V."/>
            <person name="Bowler C."/>
            <person name="Green B."/>
            <person name="Moulton V."/>
            <person name="Van Oosterhout C."/>
            <person name="Grigoriev I."/>
        </authorList>
    </citation>
    <scope>NUCLEOTIDE SEQUENCE [LARGE SCALE GENOMIC DNA]</scope>
    <source>
        <strain evidence="2 3">CCMP1102</strain>
    </source>
</reference>
<dbReference type="InterPro" id="IPR036812">
    <property type="entry name" value="NAD(P)_OxRdtase_dom_sf"/>
</dbReference>
<evidence type="ECO:0000313" key="3">
    <source>
        <dbReference type="Proteomes" id="UP000095751"/>
    </source>
</evidence>
<sequence>MIKNAQLWQGFLQFFLLFGYFSSVIVRGQTNSLFRGYHGDKKDNDGIITDVPLTTKLSNGLIMPLVGLGVGNLQRNLVETMIHHGLNDDLRVRLIDTAHQSGNEREVARGITTGVKDLKEKWASNTSNNHDSSKERIQVHVVTKIWYTYLGYARTKLAVDEILQSFEEAIKDSNVDLKLTIILHWPQCHDNIPWMNCKEEEDQLPDRIKNAGPPPHLDKASWKESWRALEEIYDNNNSVDNNNDEYSSVIAGIGISNFDYDTLQTLLQTSKVAPHLAQINVWSVMNDPAFIELLHENNIHIQVYNVMNGIIEQVLNNPKAHHHILMIANQLEQKSIHSSSSSANDEIVEKVYFSQVILKWLVQFGISVIPRTSQSNRLTQNSAVAISKIPSMSEEQMDTAGRAILAFINNQDLEDDKLVKVRFHAKESDMFLYWVSQEDNESQLAFIEKGSSYEEHTHPGHRFKVYHAYDPDQFESFSIHGHYGDSQDIHVEL</sequence>
<dbReference type="PANTHER" id="PTHR43827:SF8">
    <property type="entry name" value="ALDO_KETO REDUCTASE FAMILY PROTEIN"/>
    <property type="match status" value="1"/>
</dbReference>
<accession>A0A1E7EQW0</accession>
<dbReference type="InterPro" id="IPR020471">
    <property type="entry name" value="AKR"/>
</dbReference>
<dbReference type="Pfam" id="PF00248">
    <property type="entry name" value="Aldo_ket_red"/>
    <property type="match status" value="1"/>
</dbReference>
<dbReference type="PROSITE" id="PS00063">
    <property type="entry name" value="ALDOKETO_REDUCTASE_3"/>
    <property type="match status" value="1"/>
</dbReference>
<dbReference type="PANTHER" id="PTHR43827">
    <property type="entry name" value="2,5-DIKETO-D-GLUCONIC ACID REDUCTASE"/>
    <property type="match status" value="1"/>
</dbReference>
<dbReference type="Proteomes" id="UP000095751">
    <property type="component" value="Unassembled WGS sequence"/>
</dbReference>
<feature type="domain" description="NADP-dependent oxidoreductase" evidence="1">
    <location>
        <begin position="90"/>
        <end position="397"/>
    </location>
</feature>
<organism evidence="2 3">
    <name type="scientific">Fragilariopsis cylindrus CCMP1102</name>
    <dbReference type="NCBI Taxonomy" id="635003"/>
    <lineage>
        <taxon>Eukaryota</taxon>
        <taxon>Sar</taxon>
        <taxon>Stramenopiles</taxon>
        <taxon>Ochrophyta</taxon>
        <taxon>Bacillariophyta</taxon>
        <taxon>Bacillariophyceae</taxon>
        <taxon>Bacillariophycidae</taxon>
        <taxon>Bacillariales</taxon>
        <taxon>Bacillariaceae</taxon>
        <taxon>Fragilariopsis</taxon>
    </lineage>
</organism>
<dbReference type="KEGG" id="fcy:FRACYDRAFT_196532"/>
<dbReference type="OrthoDB" id="416253at2759"/>
<evidence type="ECO:0000313" key="2">
    <source>
        <dbReference type="EMBL" id="OEU08400.1"/>
    </source>
</evidence>
<protein>
    <submittedName>
        <fullName evidence="2">Aldo/keto reductase</fullName>
    </submittedName>
</protein>
<dbReference type="InParanoid" id="A0A1E7EQW0"/>
<dbReference type="AlphaFoldDB" id="A0A1E7EQW0"/>
<dbReference type="GO" id="GO:0016491">
    <property type="term" value="F:oxidoreductase activity"/>
    <property type="evidence" value="ECO:0007669"/>
    <property type="project" value="InterPro"/>
</dbReference>
<keyword evidence="3" id="KW-1185">Reference proteome</keyword>
<dbReference type="InterPro" id="IPR023210">
    <property type="entry name" value="NADP_OxRdtase_dom"/>
</dbReference>
<dbReference type="EMBL" id="KV784380">
    <property type="protein sequence ID" value="OEU08400.1"/>
    <property type="molecule type" value="Genomic_DNA"/>
</dbReference>
<dbReference type="Gene3D" id="3.20.20.100">
    <property type="entry name" value="NADP-dependent oxidoreductase domain"/>
    <property type="match status" value="1"/>
</dbReference>
<name>A0A1E7EQW0_9STRA</name>
<dbReference type="SUPFAM" id="SSF51430">
    <property type="entry name" value="NAD(P)-linked oxidoreductase"/>
    <property type="match status" value="1"/>
</dbReference>